<keyword evidence="1" id="KW-0677">Repeat</keyword>
<dbReference type="EMBL" id="DAKRPA010000085">
    <property type="protein sequence ID" value="DAZ99333.1"/>
    <property type="molecule type" value="Genomic_DNA"/>
</dbReference>
<evidence type="ECO:0000313" key="3">
    <source>
        <dbReference type="EMBL" id="DAZ99333.1"/>
    </source>
</evidence>
<dbReference type="InterPro" id="IPR003409">
    <property type="entry name" value="MORN"/>
</dbReference>
<dbReference type="SMART" id="SM00698">
    <property type="entry name" value="MORN"/>
    <property type="match status" value="15"/>
</dbReference>
<dbReference type="PANTHER" id="PTHR43215:SF14">
    <property type="entry name" value="RADIAL SPOKE HEAD 1 HOMOLOG"/>
    <property type="match status" value="1"/>
</dbReference>
<evidence type="ECO:0000256" key="2">
    <source>
        <dbReference type="SAM" id="MobiDB-lite"/>
    </source>
</evidence>
<reference evidence="3" key="1">
    <citation type="submission" date="2022-11" db="EMBL/GenBank/DDBJ databases">
        <authorList>
            <person name="Morgan W.R."/>
            <person name="Tartar A."/>
        </authorList>
    </citation>
    <scope>NUCLEOTIDE SEQUENCE</scope>
    <source>
        <strain evidence="3">ARSEF 373</strain>
    </source>
</reference>
<comment type="caution">
    <text evidence="3">The sequence shown here is derived from an EMBL/GenBank/DDBJ whole genome shotgun (WGS) entry which is preliminary data.</text>
</comment>
<dbReference type="SUPFAM" id="SSF82185">
    <property type="entry name" value="Histone H3 K4-specific methyltransferase SET7/9 N-terminal domain"/>
    <property type="match status" value="5"/>
</dbReference>
<dbReference type="PANTHER" id="PTHR43215">
    <property type="entry name" value="RADIAL SPOKE HEAD 1 HOMOLOG"/>
    <property type="match status" value="1"/>
</dbReference>
<dbReference type="Gene3D" id="2.20.110.10">
    <property type="entry name" value="Histone H3 K4-specific methyltransferase SET7/9 N-terminal domain"/>
    <property type="match status" value="6"/>
</dbReference>
<proteinExistence type="predicted"/>
<organism evidence="3 4">
    <name type="scientific">Lagenidium giganteum</name>
    <dbReference type="NCBI Taxonomy" id="4803"/>
    <lineage>
        <taxon>Eukaryota</taxon>
        <taxon>Sar</taxon>
        <taxon>Stramenopiles</taxon>
        <taxon>Oomycota</taxon>
        <taxon>Peronosporomycetes</taxon>
        <taxon>Pythiales</taxon>
        <taxon>Pythiaceae</taxon>
    </lineage>
</organism>
<protein>
    <submittedName>
        <fullName evidence="3">Uncharacterized protein</fullName>
    </submittedName>
</protein>
<feature type="region of interest" description="Disordered" evidence="2">
    <location>
        <begin position="1"/>
        <end position="25"/>
    </location>
</feature>
<name>A0AAV2YZT7_9STRA</name>
<evidence type="ECO:0000256" key="1">
    <source>
        <dbReference type="ARBA" id="ARBA00022737"/>
    </source>
</evidence>
<dbReference type="Proteomes" id="UP001146120">
    <property type="component" value="Unassembled WGS sequence"/>
</dbReference>
<sequence>MTRLKTPLLQSDNKSVASHPPTDTSRRCTDVIASLDAMAGVVYDVGSWRLGDDGSIYRRGKLKFSNGDIYDGEWVNGKRHGQGVLKFANGSSYAGQFEDNFYHGFGLLTLVRTQHPLTKSWRPGEKYEGHFARGTKHGKGTQKSASGESYDGEFVDGYYHGRGTCAYPDGRVYEGEWVHGRWNGRGELRLKDGSTYTGAVRNNLYHGFGELRYGSHAKYGSYVGDFAYGRRHGKGVRVFGDGKRYEGDWVDDEMHGVGVMETKSFKYIGEISRGLFHGHGAMSFANGDSYEGEFARSHYKGRGRFEYRDGGYYNGDFVASQRHGHGVRVFSNGDSYDGTWDADRMHGRGVYQRRLELPSGTATMIYDGDYNLGFQTGQASISYAFMPADQSAQYEWKVEYEFPEGSGCWHCGRGASTYKGSVLRGIFHGHGELLSPDGKAWRGEWVQGKLHGHGERVYLPLAVETIIDLQQRPPGPEIREEQHQLGLYRIARYEGEFVHNSRHGAGKMLFENGDMLTGNFVEGFAHGVVKYRFLLGSDRFAKYSHGQRVRWLDEDEEQQLREQEKLAEDKQQHEHGQRQNVLKALLF</sequence>
<reference evidence="3" key="2">
    <citation type="journal article" date="2023" name="Microbiol Resour">
        <title>Decontamination and Annotation of the Draft Genome Sequence of the Oomycete Lagenidium giganteum ARSEF 373.</title>
        <authorList>
            <person name="Morgan W.R."/>
            <person name="Tartar A."/>
        </authorList>
    </citation>
    <scope>NUCLEOTIDE SEQUENCE</scope>
    <source>
        <strain evidence="3">ARSEF 373</strain>
    </source>
</reference>
<dbReference type="AlphaFoldDB" id="A0AAV2YZT7"/>
<accession>A0AAV2YZT7</accession>
<evidence type="ECO:0000313" key="4">
    <source>
        <dbReference type="Proteomes" id="UP001146120"/>
    </source>
</evidence>
<keyword evidence="4" id="KW-1185">Reference proteome</keyword>
<gene>
    <name evidence="3" type="ORF">N0F65_005184</name>
</gene>
<dbReference type="Pfam" id="PF02493">
    <property type="entry name" value="MORN"/>
    <property type="match status" value="15"/>
</dbReference>